<reference evidence="3" key="1">
    <citation type="submission" date="2017-01" db="EMBL/GenBank/DDBJ databases">
        <title>Comparative genomics of anhydrobiosis in the tardigrade Hypsibius dujardini.</title>
        <authorList>
            <person name="Yoshida Y."/>
            <person name="Koutsovoulos G."/>
            <person name="Laetsch D."/>
            <person name="Stevens L."/>
            <person name="Kumar S."/>
            <person name="Horikawa D."/>
            <person name="Ishino K."/>
            <person name="Komine S."/>
            <person name="Tomita M."/>
            <person name="Blaxter M."/>
            <person name="Arakawa K."/>
        </authorList>
    </citation>
    <scope>NUCLEOTIDE SEQUENCE [LARGE SCALE GENOMIC DNA]</scope>
    <source>
        <strain evidence="3">Z151</strain>
    </source>
</reference>
<feature type="compositionally biased region" description="Gly residues" evidence="1">
    <location>
        <begin position="277"/>
        <end position="286"/>
    </location>
</feature>
<dbReference type="Proteomes" id="UP000192578">
    <property type="component" value="Unassembled WGS sequence"/>
</dbReference>
<evidence type="ECO:0000313" key="2">
    <source>
        <dbReference type="EMBL" id="OQV16561.1"/>
    </source>
</evidence>
<dbReference type="EMBL" id="MTYJ01000072">
    <property type="protein sequence ID" value="OQV16561.1"/>
    <property type="molecule type" value="Genomic_DNA"/>
</dbReference>
<dbReference type="AlphaFoldDB" id="A0A1W0WMW8"/>
<sequence>MSPTWHNDFLKRHPTVAGRISQAENRKKARQWTDELCLRYIAIIARLKTDGYMNNPAGLWNLDESGFALGGRFSKVYARKGTKEVLSYFDGDDRTQLTVLACGSAAGQMLAPLVLLDGVQELASRVENTEDKVLVCTNKSGWMDDTTFTSYVKNVLIPSMPQGKSQLKLAETLESGFRQTGLYPFNEQIIKQTVPKVSKPIVQPVVVNSTSMFDEEQILRGSLGRLGLPHEDINATISSIHRKLNGHSAGYEIAESMKQAAKPDIARKETQAEGCSLGDGSGKNLE</sequence>
<accession>A0A1W0WMW8</accession>
<evidence type="ECO:0008006" key="4">
    <source>
        <dbReference type="Google" id="ProtNLM"/>
    </source>
</evidence>
<proteinExistence type="predicted"/>
<keyword evidence="3" id="KW-1185">Reference proteome</keyword>
<protein>
    <recommendedName>
        <fullName evidence="4">DDE-1 domain-containing protein</fullName>
    </recommendedName>
</protein>
<evidence type="ECO:0000256" key="1">
    <source>
        <dbReference type="SAM" id="MobiDB-lite"/>
    </source>
</evidence>
<comment type="caution">
    <text evidence="2">The sequence shown here is derived from an EMBL/GenBank/DDBJ whole genome shotgun (WGS) entry which is preliminary data.</text>
</comment>
<gene>
    <name evidence="2" type="ORF">BV898_09236</name>
</gene>
<name>A0A1W0WMW8_HYPEX</name>
<evidence type="ECO:0000313" key="3">
    <source>
        <dbReference type="Proteomes" id="UP000192578"/>
    </source>
</evidence>
<organism evidence="2 3">
    <name type="scientific">Hypsibius exemplaris</name>
    <name type="common">Freshwater tardigrade</name>
    <dbReference type="NCBI Taxonomy" id="2072580"/>
    <lineage>
        <taxon>Eukaryota</taxon>
        <taxon>Metazoa</taxon>
        <taxon>Ecdysozoa</taxon>
        <taxon>Tardigrada</taxon>
        <taxon>Eutardigrada</taxon>
        <taxon>Parachela</taxon>
        <taxon>Hypsibioidea</taxon>
        <taxon>Hypsibiidae</taxon>
        <taxon>Hypsibius</taxon>
    </lineage>
</organism>
<dbReference type="OrthoDB" id="10058523at2759"/>
<feature type="region of interest" description="Disordered" evidence="1">
    <location>
        <begin position="262"/>
        <end position="286"/>
    </location>
</feature>